<dbReference type="InterPro" id="IPR000182">
    <property type="entry name" value="GNAT_dom"/>
</dbReference>
<comment type="similarity">
    <text evidence="1">Belongs to the acetyltransferase family. RimI subfamily.</text>
</comment>
<proteinExistence type="inferred from homology"/>
<evidence type="ECO:0000256" key="2">
    <source>
        <dbReference type="ARBA" id="ARBA00022490"/>
    </source>
</evidence>
<organism evidence="6 7">
    <name type="scientific">Desulfovibrio psychrotolerans</name>
    <dbReference type="NCBI Taxonomy" id="415242"/>
    <lineage>
        <taxon>Bacteria</taxon>
        <taxon>Pseudomonadati</taxon>
        <taxon>Thermodesulfobacteriota</taxon>
        <taxon>Desulfovibrionia</taxon>
        <taxon>Desulfovibrionales</taxon>
        <taxon>Desulfovibrionaceae</taxon>
        <taxon>Desulfovibrio</taxon>
    </lineage>
</organism>
<evidence type="ECO:0000259" key="5">
    <source>
        <dbReference type="PROSITE" id="PS51186"/>
    </source>
</evidence>
<feature type="domain" description="N-acetyltransferase" evidence="5">
    <location>
        <begin position="20"/>
        <end position="164"/>
    </location>
</feature>
<dbReference type="SUPFAM" id="SSF55729">
    <property type="entry name" value="Acyl-CoA N-acyltransferases (Nat)"/>
    <property type="match status" value="1"/>
</dbReference>
<name>A0A7J0BPD0_9BACT</name>
<keyword evidence="3 6" id="KW-0808">Transferase</keyword>
<evidence type="ECO:0000313" key="7">
    <source>
        <dbReference type="Proteomes" id="UP000503820"/>
    </source>
</evidence>
<comment type="caution">
    <text evidence="6">The sequence shown here is derived from an EMBL/GenBank/DDBJ whole genome shotgun (WGS) entry which is preliminary data.</text>
</comment>
<dbReference type="AlphaFoldDB" id="A0A7J0BPD0"/>
<keyword evidence="4" id="KW-0012">Acyltransferase</keyword>
<reference evidence="6 7" key="1">
    <citation type="submission" date="2020-05" db="EMBL/GenBank/DDBJ databases">
        <title>Draft genome sequence of Desulfovibrio psychrotolerans JS1T.</title>
        <authorList>
            <person name="Ueno A."/>
            <person name="Tamazawa S."/>
            <person name="Tamamura S."/>
            <person name="Murakami T."/>
            <person name="Kiyama T."/>
            <person name="Inomata H."/>
            <person name="Amano Y."/>
            <person name="Miyakawa K."/>
            <person name="Tamaki H."/>
            <person name="Naganuma T."/>
            <person name="Kaneko K."/>
        </authorList>
    </citation>
    <scope>NUCLEOTIDE SEQUENCE [LARGE SCALE GENOMIC DNA]</scope>
    <source>
        <strain evidence="6 7">JS1</strain>
    </source>
</reference>
<dbReference type="RefSeq" id="WP_174408217.1">
    <property type="nucleotide sequence ID" value="NZ_BLVP01000001.1"/>
</dbReference>
<sequence length="170" mass="19528">MPHAVECAPGVCPLPQVKDAEFFRLGPENITEVAALEKRCFSMPWEEKQFRLAFEQNIFSIFGLRRQGELLAYVAVYHTPHELEILNIATHPEHRRQGLGARLLGLMLQVGEKMGIVRAVLEVRRSNEPAIALYRRFGFSQAGVRRRYYSDTNEDALIFIRDSEPETGWK</sequence>
<dbReference type="CDD" id="cd04301">
    <property type="entry name" value="NAT_SF"/>
    <property type="match status" value="1"/>
</dbReference>
<protein>
    <submittedName>
        <fullName evidence="6">Ribosomal-protein-alanine acetyltransferase</fullName>
    </submittedName>
</protein>
<evidence type="ECO:0000313" key="6">
    <source>
        <dbReference type="EMBL" id="GFM35500.1"/>
    </source>
</evidence>
<evidence type="ECO:0000256" key="3">
    <source>
        <dbReference type="ARBA" id="ARBA00022679"/>
    </source>
</evidence>
<dbReference type="Pfam" id="PF00583">
    <property type="entry name" value="Acetyltransf_1"/>
    <property type="match status" value="1"/>
</dbReference>
<dbReference type="InterPro" id="IPR050680">
    <property type="entry name" value="YpeA/RimI_acetyltransf"/>
</dbReference>
<dbReference type="InterPro" id="IPR006464">
    <property type="entry name" value="AcTrfase_RimI/Ard1"/>
</dbReference>
<dbReference type="PANTHER" id="PTHR43420">
    <property type="entry name" value="ACETYLTRANSFERASE"/>
    <property type="match status" value="1"/>
</dbReference>
<keyword evidence="7" id="KW-1185">Reference proteome</keyword>
<dbReference type="Proteomes" id="UP000503820">
    <property type="component" value="Unassembled WGS sequence"/>
</dbReference>
<keyword evidence="2" id="KW-0963">Cytoplasm</keyword>
<dbReference type="EMBL" id="BLVP01000001">
    <property type="protein sequence ID" value="GFM35500.1"/>
    <property type="molecule type" value="Genomic_DNA"/>
</dbReference>
<evidence type="ECO:0000256" key="4">
    <source>
        <dbReference type="ARBA" id="ARBA00023315"/>
    </source>
</evidence>
<dbReference type="InterPro" id="IPR016181">
    <property type="entry name" value="Acyl_CoA_acyltransferase"/>
</dbReference>
<dbReference type="NCBIfam" id="TIGR01575">
    <property type="entry name" value="rimI"/>
    <property type="match status" value="1"/>
</dbReference>
<evidence type="ECO:0000256" key="1">
    <source>
        <dbReference type="ARBA" id="ARBA00005395"/>
    </source>
</evidence>
<accession>A0A7J0BPD0</accession>
<gene>
    <name evidence="6" type="primary">rimI</name>
    <name evidence="6" type="ORF">DSM19430T_01840</name>
</gene>
<dbReference type="Gene3D" id="3.40.630.30">
    <property type="match status" value="1"/>
</dbReference>
<dbReference type="PANTHER" id="PTHR43420:SF44">
    <property type="entry name" value="ACETYLTRANSFERASE YPEA"/>
    <property type="match status" value="1"/>
</dbReference>
<dbReference type="PROSITE" id="PS51186">
    <property type="entry name" value="GNAT"/>
    <property type="match status" value="1"/>
</dbReference>
<dbReference type="GO" id="GO:0008080">
    <property type="term" value="F:N-acetyltransferase activity"/>
    <property type="evidence" value="ECO:0007669"/>
    <property type="project" value="InterPro"/>
</dbReference>